<organism evidence="10 11">
    <name type="scientific">Rhizobium loti</name>
    <name type="common">Mesorhizobium loti</name>
    <dbReference type="NCBI Taxonomy" id="381"/>
    <lineage>
        <taxon>Bacteria</taxon>
        <taxon>Pseudomonadati</taxon>
        <taxon>Pseudomonadota</taxon>
        <taxon>Alphaproteobacteria</taxon>
        <taxon>Hyphomicrobiales</taxon>
        <taxon>Phyllobacteriaceae</taxon>
        <taxon>Mesorhizobium</taxon>
    </lineage>
</organism>
<dbReference type="PANTHER" id="PTHR43284:SF1">
    <property type="entry name" value="ASPARAGINE SYNTHETASE"/>
    <property type="match status" value="1"/>
</dbReference>
<dbReference type="Pfam" id="PF00733">
    <property type="entry name" value="Asn_synthase"/>
    <property type="match status" value="1"/>
</dbReference>
<gene>
    <name evidence="10" type="ORF">AU467_29270</name>
</gene>
<feature type="binding site" evidence="8">
    <location>
        <position position="96"/>
    </location>
    <ligand>
        <name>L-glutamine</name>
        <dbReference type="ChEBI" id="CHEBI:58359"/>
    </ligand>
</feature>
<dbReference type="Proteomes" id="UP000053176">
    <property type="component" value="Unassembled WGS sequence"/>
</dbReference>
<name>A0A124GFV2_RHILI</name>
<reference evidence="10 11" key="1">
    <citation type="submission" date="2015-12" db="EMBL/GenBank/DDBJ databases">
        <title>Draft genome sequence of Mesorhizobium sp. UFLA 01-765, a multitolerant efficient symbiont and plant-growth promoting strain isolated from Zn-mining soil using Leucaena leucocephala as a trap plant.</title>
        <authorList>
            <person name="Rangel W.M."/>
            <person name="Thijs S."/>
            <person name="Longatti S.M."/>
            <person name="Moreira F.M."/>
            <person name="Weyens N."/>
            <person name="Vangronsveld J."/>
            <person name="Van Hamme J.D."/>
            <person name="Bottos E.M."/>
            <person name="Rineau F."/>
        </authorList>
    </citation>
    <scope>NUCLEOTIDE SEQUENCE [LARGE SCALE GENOMIC DNA]</scope>
    <source>
        <strain evidence="10 11">UFLA 01-765</strain>
    </source>
</reference>
<dbReference type="GO" id="GO:0004066">
    <property type="term" value="F:asparagine synthase (glutamine-hydrolyzing) activity"/>
    <property type="evidence" value="ECO:0007669"/>
    <property type="project" value="UniProtKB-EC"/>
</dbReference>
<dbReference type="PROSITE" id="PS51278">
    <property type="entry name" value="GATASE_TYPE_2"/>
    <property type="match status" value="1"/>
</dbReference>
<dbReference type="InterPro" id="IPR006426">
    <property type="entry name" value="Asn_synth_AEB"/>
</dbReference>
<evidence type="ECO:0000313" key="10">
    <source>
        <dbReference type="EMBL" id="KUM24801.1"/>
    </source>
</evidence>
<evidence type="ECO:0000256" key="8">
    <source>
        <dbReference type="PIRSR" id="PIRSR001589-2"/>
    </source>
</evidence>
<dbReference type="GO" id="GO:0005524">
    <property type="term" value="F:ATP binding"/>
    <property type="evidence" value="ECO:0007669"/>
    <property type="project" value="UniProtKB-KW"/>
</dbReference>
<dbReference type="Gene3D" id="3.60.20.10">
    <property type="entry name" value="Glutamine Phosphoribosylpyrophosphate, subunit 1, domain 1"/>
    <property type="match status" value="1"/>
</dbReference>
<comment type="similarity">
    <text evidence="2">Belongs to the asparagine synthetase family.</text>
</comment>
<dbReference type="CDD" id="cd00712">
    <property type="entry name" value="AsnB"/>
    <property type="match status" value="1"/>
</dbReference>
<evidence type="ECO:0000256" key="3">
    <source>
        <dbReference type="ARBA" id="ARBA00012737"/>
    </source>
</evidence>
<dbReference type="Gene3D" id="3.40.50.620">
    <property type="entry name" value="HUPs"/>
    <property type="match status" value="2"/>
</dbReference>
<dbReference type="PIRSF" id="PIRSF001589">
    <property type="entry name" value="Asn_synthetase_glu-h"/>
    <property type="match status" value="1"/>
</dbReference>
<sequence>MSGVAGILLRQDGRPAAAADIQLMLVRMRHRARDGSSWWVDGSAALGHAWLDTTGEDGPGPLTMAGDKLAITADCRLDNRDELLAQFGIHDRSVADAMLLMRAYLKWGEACPAYLQGDFAFAIRDTERQALFCARDHFGIKPFYYHASARRFAFASEIGPLLALDGVGARISEHQISGFLAGLPDDPQSTHYAEIFRLPARHTLTVTDNQVTLRQYWQIEPSAKPLRSDAAEEFRHLFHRAVQNRMRGTAVVGAMLSGGLDSSSIACVAGLQAATAQKPKLKTFSLVFEKGSPMDEKPFIDAVLGHHPLDGTMISVGNYAPFAEFERILEEQEGTFLAPGLSLTRSIYRTAGAEGVKVLLDGHGGDEVVSHGHGLLHELAKAGRWLALWRELHSAANTYGEGMLTMYFRFLTLYGPAWRIARWRSRFNRLLFRLQLKPAAQARGPAWGSMVNPDLARRTDLADRFHHSGYMPPGVSASEALTHRWLLSTGLVPHAFEVLDKAAANFGVEPRYPFWDKPLVEFCLALPGEEKLKDGFGRLVLRRAMQGILPPTVQWRRDKIDFTANLVKGMIVNHRDLLDRLLVSDSDVIAPYVNLPEVNAVYARMLRQPEQATLPDVQHIWRSASLSLWLRQVQQNGSPA</sequence>
<evidence type="ECO:0000256" key="4">
    <source>
        <dbReference type="ARBA" id="ARBA00022741"/>
    </source>
</evidence>
<dbReference type="NCBIfam" id="NF033535">
    <property type="entry name" value="lass_lactam_cya"/>
    <property type="match status" value="1"/>
</dbReference>
<dbReference type="InterPro" id="IPR033738">
    <property type="entry name" value="AsnB_N"/>
</dbReference>
<dbReference type="InterPro" id="IPR017932">
    <property type="entry name" value="GATase_2_dom"/>
</dbReference>
<evidence type="ECO:0000256" key="7">
    <source>
        <dbReference type="ARBA" id="ARBA00048741"/>
    </source>
</evidence>
<dbReference type="InterPro" id="IPR014729">
    <property type="entry name" value="Rossmann-like_a/b/a_fold"/>
</dbReference>
<comment type="caution">
    <text evidence="10">The sequence shown here is derived from an EMBL/GenBank/DDBJ whole genome shotgun (WGS) entry which is preliminary data.</text>
</comment>
<dbReference type="PANTHER" id="PTHR43284">
    <property type="entry name" value="ASPARAGINE SYNTHETASE (GLUTAMINE-HYDROLYZING)"/>
    <property type="match status" value="1"/>
</dbReference>
<dbReference type="SUPFAM" id="SSF52402">
    <property type="entry name" value="Adenine nucleotide alpha hydrolases-like"/>
    <property type="match status" value="1"/>
</dbReference>
<dbReference type="Pfam" id="PF13537">
    <property type="entry name" value="GATase_7"/>
    <property type="match status" value="1"/>
</dbReference>
<evidence type="ECO:0000256" key="6">
    <source>
        <dbReference type="ARBA" id="ARBA00022962"/>
    </source>
</evidence>
<protein>
    <recommendedName>
        <fullName evidence="3">asparagine synthase (glutamine-hydrolyzing)</fullName>
        <ecNumber evidence="3">6.3.5.4</ecNumber>
    </recommendedName>
</protein>
<feature type="domain" description="Glutamine amidotransferase type-2" evidence="9">
    <location>
        <begin position="2"/>
        <end position="209"/>
    </location>
</feature>
<evidence type="ECO:0000256" key="2">
    <source>
        <dbReference type="ARBA" id="ARBA00005752"/>
    </source>
</evidence>
<dbReference type="CDD" id="cd01991">
    <property type="entry name" value="Asn_synthase_B_C"/>
    <property type="match status" value="1"/>
</dbReference>
<comment type="pathway">
    <text evidence="1">Amino-acid biosynthesis; L-asparagine biosynthesis; L-asparagine from L-aspartate (L-Gln route): step 1/1.</text>
</comment>
<dbReference type="InterPro" id="IPR051786">
    <property type="entry name" value="ASN_synthetase/amidase"/>
</dbReference>
<keyword evidence="6" id="KW-0315">Glutamine amidotransferase</keyword>
<evidence type="ECO:0000313" key="11">
    <source>
        <dbReference type="Proteomes" id="UP000053176"/>
    </source>
</evidence>
<comment type="catalytic activity">
    <reaction evidence="7">
        <text>L-aspartate + L-glutamine + ATP + H2O = L-asparagine + L-glutamate + AMP + diphosphate + H(+)</text>
        <dbReference type="Rhea" id="RHEA:12228"/>
        <dbReference type="ChEBI" id="CHEBI:15377"/>
        <dbReference type="ChEBI" id="CHEBI:15378"/>
        <dbReference type="ChEBI" id="CHEBI:29985"/>
        <dbReference type="ChEBI" id="CHEBI:29991"/>
        <dbReference type="ChEBI" id="CHEBI:30616"/>
        <dbReference type="ChEBI" id="CHEBI:33019"/>
        <dbReference type="ChEBI" id="CHEBI:58048"/>
        <dbReference type="ChEBI" id="CHEBI:58359"/>
        <dbReference type="ChEBI" id="CHEBI:456215"/>
        <dbReference type="EC" id="6.3.5.4"/>
    </reaction>
</comment>
<keyword evidence="4 8" id="KW-0547">Nucleotide-binding</keyword>
<evidence type="ECO:0000256" key="5">
    <source>
        <dbReference type="ARBA" id="ARBA00022840"/>
    </source>
</evidence>
<accession>A0A124GFV2</accession>
<evidence type="ECO:0000256" key="1">
    <source>
        <dbReference type="ARBA" id="ARBA00005187"/>
    </source>
</evidence>
<proteinExistence type="inferred from homology"/>
<dbReference type="InterPro" id="IPR029055">
    <property type="entry name" value="Ntn_hydrolases_N"/>
</dbReference>
<dbReference type="GO" id="GO:0006529">
    <property type="term" value="P:asparagine biosynthetic process"/>
    <property type="evidence" value="ECO:0007669"/>
    <property type="project" value="InterPro"/>
</dbReference>
<dbReference type="SUPFAM" id="SSF56235">
    <property type="entry name" value="N-terminal nucleophile aminohydrolases (Ntn hydrolases)"/>
    <property type="match status" value="1"/>
</dbReference>
<dbReference type="InterPro" id="IPR001962">
    <property type="entry name" value="Asn_synthase"/>
</dbReference>
<evidence type="ECO:0000259" key="9">
    <source>
        <dbReference type="PROSITE" id="PS51278"/>
    </source>
</evidence>
<dbReference type="EMBL" id="LPWA01000130">
    <property type="protein sequence ID" value="KUM24801.1"/>
    <property type="molecule type" value="Genomic_DNA"/>
</dbReference>
<dbReference type="AlphaFoldDB" id="A0A124GFV2"/>
<keyword evidence="5 8" id="KW-0067">ATP-binding</keyword>
<dbReference type="OrthoDB" id="9763290at2"/>
<dbReference type="EC" id="6.3.5.4" evidence="3"/>